<dbReference type="EMBL" id="JOMO01000003">
    <property type="protein sequence ID" value="OUI85223.1"/>
    <property type="molecule type" value="Genomic_DNA"/>
</dbReference>
<dbReference type="InterPro" id="IPR057661">
    <property type="entry name" value="RsdA/BaiN/AoA(So)_Rossmann"/>
</dbReference>
<evidence type="ECO:0000313" key="6">
    <source>
        <dbReference type="EMBL" id="BBC78868.1"/>
    </source>
</evidence>
<accession>A0A252A6P4</accession>
<dbReference type="GeneID" id="76204309"/>
<dbReference type="Gene3D" id="3.50.50.60">
    <property type="entry name" value="FAD/NAD(P)-binding domain"/>
    <property type="match status" value="1"/>
</dbReference>
<evidence type="ECO:0000313" key="8">
    <source>
        <dbReference type="EMBL" id="OUI85223.1"/>
    </source>
</evidence>
<reference evidence="7 9" key="1">
    <citation type="submission" date="2012-11" db="EMBL/GenBank/DDBJ databases">
        <title>Whole genome sequence of Acetobacter orientalis 21F-2.</title>
        <authorList>
            <person name="Azuma Y."/>
            <person name="Higashiura N."/>
            <person name="Hirakawa H."/>
            <person name="Matsushita K."/>
        </authorList>
    </citation>
    <scope>NUCLEOTIDE SEQUENCE [LARGE SCALE GENOMIC DNA]</scope>
    <source>
        <strain evidence="7 9">21F-2</strain>
    </source>
</reference>
<evidence type="ECO:0000313" key="7">
    <source>
        <dbReference type="EMBL" id="GAN66162.1"/>
    </source>
</evidence>
<reference evidence="8 10" key="2">
    <citation type="submission" date="2014-06" db="EMBL/GenBank/DDBJ databases">
        <authorList>
            <person name="Ju J."/>
            <person name="Zhang J."/>
        </authorList>
    </citation>
    <scope>NUCLEOTIDE SEQUENCE [LARGE SCALE GENOMIC DNA]</scope>
    <source>
        <strain evidence="8">DmW_045</strain>
    </source>
</reference>
<dbReference type="Pfam" id="PF22780">
    <property type="entry name" value="HI0933_like_1st"/>
    <property type="match status" value="1"/>
</dbReference>
<evidence type="ECO:0000313" key="10">
    <source>
        <dbReference type="Proteomes" id="UP000194639"/>
    </source>
</evidence>
<dbReference type="InterPro" id="IPR023166">
    <property type="entry name" value="BaiN-like_dom_sf"/>
</dbReference>
<dbReference type="SUPFAM" id="SSF51905">
    <property type="entry name" value="FAD/NAD(P)-binding domain"/>
    <property type="match status" value="1"/>
</dbReference>
<dbReference type="InterPro" id="IPR004792">
    <property type="entry name" value="BaiN-like"/>
</dbReference>
<evidence type="ECO:0000313" key="11">
    <source>
        <dbReference type="Proteomes" id="UP000270034"/>
    </source>
</evidence>
<evidence type="ECO:0000259" key="4">
    <source>
        <dbReference type="Pfam" id="PF03486"/>
    </source>
</evidence>
<dbReference type="PRINTS" id="PR00368">
    <property type="entry name" value="FADPNR"/>
</dbReference>
<proteinExistence type="predicted"/>
<reference evidence="6 11" key="3">
    <citation type="submission" date="2018-02" db="EMBL/GenBank/DDBJ databases">
        <title>Acetobacter orientalis genome.</title>
        <authorList>
            <person name="Nakashima N."/>
            <person name="Tamura T."/>
        </authorList>
    </citation>
    <scope>NUCLEOTIDE SEQUENCE [LARGE SCALE GENOMIC DNA]</scope>
    <source>
        <strain evidence="6 11">FAN1</strain>
    </source>
</reference>
<dbReference type="PRINTS" id="PR00411">
    <property type="entry name" value="PNDRDTASEI"/>
</dbReference>
<dbReference type="InterPro" id="IPR036188">
    <property type="entry name" value="FAD/NAD-bd_sf"/>
</dbReference>
<evidence type="ECO:0000259" key="5">
    <source>
        <dbReference type="Pfam" id="PF22780"/>
    </source>
</evidence>
<dbReference type="EMBL" id="BAMX01000017">
    <property type="protein sequence ID" value="GAN66162.1"/>
    <property type="molecule type" value="Genomic_DNA"/>
</dbReference>
<dbReference type="Proteomes" id="UP000194639">
    <property type="component" value="Unassembled WGS sequence"/>
</dbReference>
<evidence type="ECO:0000256" key="1">
    <source>
        <dbReference type="ARBA" id="ARBA00001974"/>
    </source>
</evidence>
<accession>A0A0D6NJA2</accession>
<dbReference type="Proteomes" id="UP000032670">
    <property type="component" value="Unassembled WGS sequence"/>
</dbReference>
<gene>
    <name evidence="7" type="ORF">Abor_017_018</name>
    <name evidence="6" type="ORF">AcetOrient_orf00751</name>
    <name evidence="8" type="ORF">HK12_05970</name>
</gene>
<dbReference type="EMBL" id="AP018515">
    <property type="protein sequence ID" value="BBC78868.1"/>
    <property type="molecule type" value="Genomic_DNA"/>
</dbReference>
<keyword evidence="9" id="KW-1185">Reference proteome</keyword>
<keyword evidence="3" id="KW-0274">FAD</keyword>
<organism evidence="8 10">
    <name type="scientific">Acetobacter orientalis</name>
    <dbReference type="NCBI Taxonomy" id="146474"/>
    <lineage>
        <taxon>Bacteria</taxon>
        <taxon>Pseudomonadati</taxon>
        <taxon>Pseudomonadota</taxon>
        <taxon>Alphaproteobacteria</taxon>
        <taxon>Acetobacterales</taxon>
        <taxon>Acetobacteraceae</taxon>
        <taxon>Acetobacter</taxon>
    </lineage>
</organism>
<dbReference type="Proteomes" id="UP000270034">
    <property type="component" value="Chromosome"/>
</dbReference>
<dbReference type="PANTHER" id="PTHR42887:SF2">
    <property type="entry name" value="OS12G0638800 PROTEIN"/>
    <property type="match status" value="1"/>
</dbReference>
<dbReference type="KEGG" id="aot:AcetOri_orf00751"/>
<name>A0A252A6P4_9PROT</name>
<protein>
    <submittedName>
        <fullName evidence="8">Membrane protein</fullName>
    </submittedName>
    <submittedName>
        <fullName evidence="7">NAD(FAD)-utilizing dehydrogenase</fullName>
    </submittedName>
</protein>
<dbReference type="SUPFAM" id="SSF160996">
    <property type="entry name" value="HI0933 insert domain-like"/>
    <property type="match status" value="1"/>
</dbReference>
<dbReference type="STRING" id="1231341.Abor_017_018"/>
<dbReference type="InterPro" id="IPR055178">
    <property type="entry name" value="RsdA/BaiN/AoA(So)-like_dom"/>
</dbReference>
<dbReference type="Gene3D" id="2.40.30.10">
    <property type="entry name" value="Translation factors"/>
    <property type="match status" value="1"/>
</dbReference>
<dbReference type="NCBIfam" id="TIGR00275">
    <property type="entry name" value="aminoacetone oxidase family FAD-binding enzyme"/>
    <property type="match status" value="1"/>
</dbReference>
<feature type="domain" description="RsdA/BaiN/AoA(So)-like insert" evidence="5">
    <location>
        <begin position="195"/>
        <end position="343"/>
    </location>
</feature>
<dbReference type="AlphaFoldDB" id="A0A252A6P4"/>
<evidence type="ECO:0000256" key="2">
    <source>
        <dbReference type="ARBA" id="ARBA00022630"/>
    </source>
</evidence>
<dbReference type="PANTHER" id="PTHR42887">
    <property type="entry name" value="OS12G0638800 PROTEIN"/>
    <property type="match status" value="1"/>
</dbReference>
<sequence length="401" mass="43190">MNTHGVGVRTPDVLVLGAGAAGLMAAFTAAQRGKRVTVLDHSPEIGRKILISGGGRCNFTNLEIKPERFISQNKHFVRSALSRYKPADFLSLLTKHRIAWHEKKLGQLFCDNSARDIVDMLLAECAAAGVTVLPGTRITRIGRAETFRVETSAGTFVSPNVVLATGGLSIPKIGATGFAYDVARQFGVPVVMPAPALVPLVFDRDEDAWVRTLAGVSLPVKATCGKVSFEEALLFTHRGLSGPALLQISSYWQAGQPIQLDLLPGQNCEALLSGLKVARGKMRGPAALSRWLPQRLAHELAQRHAPDRPVVEWSDKTIRALAQAIHKLEVYPTGTEGYYKAEVTRGGIDTRALSSKTMQVEAVPGLYVVGEAMDVTGWLGGYNFHWAWASGYAAGVALAET</sequence>
<comment type="cofactor">
    <cofactor evidence="1">
        <name>FAD</name>
        <dbReference type="ChEBI" id="CHEBI:57692"/>
    </cofactor>
</comment>
<feature type="domain" description="RsdA/BaiN/AoA(So)-like Rossmann fold-like" evidence="4">
    <location>
        <begin position="12"/>
        <end position="396"/>
    </location>
</feature>
<dbReference type="Pfam" id="PF03486">
    <property type="entry name" value="HI0933_like"/>
    <property type="match status" value="1"/>
</dbReference>
<dbReference type="Gene3D" id="1.10.8.260">
    <property type="entry name" value="HI0933 insert domain-like"/>
    <property type="match status" value="1"/>
</dbReference>
<evidence type="ECO:0000256" key="3">
    <source>
        <dbReference type="ARBA" id="ARBA00022827"/>
    </source>
</evidence>
<keyword evidence="2" id="KW-0285">Flavoprotein</keyword>
<dbReference type="RefSeq" id="WP_048841210.1">
    <property type="nucleotide sequence ID" value="NZ_BAMX01000017.1"/>
</dbReference>
<evidence type="ECO:0000313" key="9">
    <source>
        <dbReference type="Proteomes" id="UP000032670"/>
    </source>
</evidence>